<reference evidence="1" key="1">
    <citation type="submission" date="2020-02" db="EMBL/GenBank/DDBJ databases">
        <authorList>
            <person name="Meier V. D."/>
        </authorList>
    </citation>
    <scope>NUCLEOTIDE SEQUENCE</scope>
    <source>
        <strain evidence="1">AVDCRST_MAG93</strain>
    </source>
</reference>
<proteinExistence type="predicted"/>
<dbReference type="EMBL" id="CADCTR010002158">
    <property type="protein sequence ID" value="CAA9335678.1"/>
    <property type="molecule type" value="Genomic_DNA"/>
</dbReference>
<dbReference type="AlphaFoldDB" id="A0A6J4LL51"/>
<protein>
    <submittedName>
        <fullName evidence="1">UPF0057 membrane protein YqaE</fullName>
    </submittedName>
</protein>
<evidence type="ECO:0000313" key="1">
    <source>
        <dbReference type="EMBL" id="CAA9335678.1"/>
    </source>
</evidence>
<feature type="non-terminal residue" evidence="1">
    <location>
        <position position="1"/>
    </location>
</feature>
<accession>A0A6J4LL51</accession>
<organism evidence="1">
    <name type="scientific">uncultured Chloroflexia bacterium</name>
    <dbReference type="NCBI Taxonomy" id="1672391"/>
    <lineage>
        <taxon>Bacteria</taxon>
        <taxon>Bacillati</taxon>
        <taxon>Chloroflexota</taxon>
        <taxon>Chloroflexia</taxon>
        <taxon>environmental samples</taxon>
    </lineage>
</organism>
<sequence>GHFQTHHRCGSPPARRVFAGRFQWAVLLEHPPDVIGLLPGHHPRCLDHRQAV</sequence>
<name>A0A6J4LL51_9CHLR</name>
<feature type="non-terminal residue" evidence="1">
    <location>
        <position position="52"/>
    </location>
</feature>
<gene>
    <name evidence="1" type="ORF">AVDCRST_MAG93-6404</name>
</gene>